<feature type="domain" description="RelA/SpoT" evidence="2">
    <location>
        <begin position="59"/>
        <end position="228"/>
    </location>
</feature>
<comment type="caution">
    <text evidence="3">The sequence shown here is derived from an EMBL/GenBank/DDBJ whole genome shotgun (WGS) entry which is preliminary data.</text>
</comment>
<dbReference type="SMART" id="SM00954">
    <property type="entry name" value="RelA_SpoT"/>
    <property type="match status" value="1"/>
</dbReference>
<sequence length="710" mass="81967">MSNPLNFPNVPDFSEVVGKITKKYQGNSLKELLEKEIGKIEETIVHLRTEGCPIYSTKGRVKSEISIFLKSRRKMKPLNEQTDYVGLRVLVMFDEELLETFKALLRTLIRPPMLREVTVFNMPDMMRQIITSKELVEFVPAGVHLDVDKNPQTIPLTDQTSLVIKSLNKGTGYRSIHLLFARQIEGVGDSYKDKGEAKDHFLLELQLRSLLDDVWGEMEHRLAYKQGMANPQIVSSFAHFKDDLRTMGKRLAELNTLKSRHNAVDSLSIQEAGPYLFLGYEQDWDPEFILDQMRSPKVTPFRNTVRDLLKCSKDFSDKKIDEQEYILKAGGFVNTAESQFENCAMQQMCSDKIKYHLLMEKNYLKFLKKDKVSLQEVYHDYELMISETSRYKDRPVPHFRFAEVAFVLHRIVEKDKDKRKESDDYFKKALQEFDKAIRLVEKTVSANDSSVDPMHYRVGAAILNKVVSVYELIGSDEYLDYCMRLSELSMALLDRIPDGSAIKPSMIRIRNNAGWLQVEKFRSLPVRSVESSAGDDDEEENLCWHGKCFDTLEPLLRKLHSSRPATSGEDKKSSNPDGLETSGEDKNPSHSGRPATSGEDKNTGKSSRPATSGEDKITSNEYDTAAWFLFQTWIKCLEFKEKLNIDLWGRLRPEFKELYRDMDNTLRTARIYCRQVWIKGENEGVFVTRSLIRQRIHTELIMDPQWLTYG</sequence>
<dbReference type="Pfam" id="PF04607">
    <property type="entry name" value="RelA_SpoT"/>
    <property type="match status" value="1"/>
</dbReference>
<accession>A0ABQ0C7P3</accession>
<reference evidence="3 4" key="1">
    <citation type="submission" date="2024-09" db="EMBL/GenBank/DDBJ databases">
        <title>Draft genome sequence of Candidatus Magnetaquicoccaceae bacterium FCR-1.</title>
        <authorList>
            <person name="Shimoshige H."/>
            <person name="Shimamura S."/>
            <person name="Taoka A."/>
            <person name="Kobayashi H."/>
            <person name="Maekawa T."/>
        </authorList>
    </citation>
    <scope>NUCLEOTIDE SEQUENCE [LARGE SCALE GENOMIC DNA]</scope>
    <source>
        <strain evidence="3 4">FCR-1</strain>
    </source>
</reference>
<evidence type="ECO:0000313" key="4">
    <source>
        <dbReference type="Proteomes" id="UP001628193"/>
    </source>
</evidence>
<dbReference type="InterPro" id="IPR007685">
    <property type="entry name" value="RelA_SpoT"/>
</dbReference>
<name>A0ABQ0C7P3_9PROT</name>
<dbReference type="Proteomes" id="UP001628193">
    <property type="component" value="Unassembled WGS sequence"/>
</dbReference>
<evidence type="ECO:0000259" key="2">
    <source>
        <dbReference type="SMART" id="SM00954"/>
    </source>
</evidence>
<protein>
    <recommendedName>
        <fullName evidence="2">RelA/SpoT domain-containing protein</fullName>
    </recommendedName>
</protein>
<evidence type="ECO:0000256" key="1">
    <source>
        <dbReference type="SAM" id="MobiDB-lite"/>
    </source>
</evidence>
<dbReference type="EMBL" id="BAAFGK010000004">
    <property type="protein sequence ID" value="GAB0056908.1"/>
    <property type="molecule type" value="Genomic_DNA"/>
</dbReference>
<keyword evidence="4" id="KW-1185">Reference proteome</keyword>
<gene>
    <name evidence="3" type="ORF">SIID45300_01223</name>
</gene>
<feature type="region of interest" description="Disordered" evidence="1">
    <location>
        <begin position="561"/>
        <end position="616"/>
    </location>
</feature>
<organism evidence="3 4">
    <name type="scientific">Candidatus Magnetaquiglobus chichijimensis</name>
    <dbReference type="NCBI Taxonomy" id="3141448"/>
    <lineage>
        <taxon>Bacteria</taxon>
        <taxon>Pseudomonadati</taxon>
        <taxon>Pseudomonadota</taxon>
        <taxon>Magnetococcia</taxon>
        <taxon>Magnetococcales</taxon>
        <taxon>Candidatus Magnetaquicoccaceae</taxon>
        <taxon>Candidatus Magnetaquiglobus</taxon>
    </lineage>
</organism>
<dbReference type="InterPro" id="IPR043519">
    <property type="entry name" value="NT_sf"/>
</dbReference>
<proteinExistence type="predicted"/>
<dbReference type="SUPFAM" id="SSF81301">
    <property type="entry name" value="Nucleotidyltransferase"/>
    <property type="match status" value="1"/>
</dbReference>
<dbReference type="RefSeq" id="WP_420904624.1">
    <property type="nucleotide sequence ID" value="NZ_BAAFGK010000004.1"/>
</dbReference>
<dbReference type="Gene3D" id="3.30.460.10">
    <property type="entry name" value="Beta Polymerase, domain 2"/>
    <property type="match status" value="1"/>
</dbReference>
<evidence type="ECO:0000313" key="3">
    <source>
        <dbReference type="EMBL" id="GAB0056908.1"/>
    </source>
</evidence>